<proteinExistence type="predicted"/>
<dbReference type="RefSeq" id="XP_028533736.1">
    <property type="nucleotide sequence ID" value="XM_028677337.1"/>
</dbReference>
<name>A0A1J1H849_PLARL</name>
<evidence type="ECO:0000313" key="1">
    <source>
        <dbReference type="EMBL" id="CRH00733.1"/>
    </source>
</evidence>
<dbReference type="AlphaFoldDB" id="A0A1J1H849"/>
<gene>
    <name evidence="1" type="ORF">PRELSG_1108000</name>
</gene>
<reference evidence="1 2" key="1">
    <citation type="submission" date="2015-04" db="EMBL/GenBank/DDBJ databases">
        <authorList>
            <consortium name="Pathogen Informatics"/>
        </authorList>
    </citation>
    <scope>NUCLEOTIDE SEQUENCE [LARGE SCALE GENOMIC DNA]</scope>
    <source>
        <strain evidence="1 2">SGS1</strain>
    </source>
</reference>
<dbReference type="EMBL" id="LN835306">
    <property type="protein sequence ID" value="CRH00733.1"/>
    <property type="molecule type" value="Genomic_DNA"/>
</dbReference>
<evidence type="ECO:0000313" key="2">
    <source>
        <dbReference type="Proteomes" id="UP000220158"/>
    </source>
</evidence>
<dbReference type="OMA" id="NTCIQRN"/>
<dbReference type="GeneID" id="39736856"/>
<dbReference type="Proteomes" id="UP000220158">
    <property type="component" value="Chromosome 11"/>
</dbReference>
<keyword evidence="2" id="KW-1185">Reference proteome</keyword>
<dbReference type="OrthoDB" id="370557at2759"/>
<protein>
    <submittedName>
        <fullName evidence="1">Uncharacterized protein</fullName>
    </submittedName>
</protein>
<sequence length="264" mass="31432">METINYRWNDKIENFHLKINKLRNEINEFKKNSINAYALKNKNLYFSKVNNNTKRRELININNYEVKNNLNKTNNNTYILKDNKNNKTVNAIFPISKNTSNKIIKTNDIKLCENKSSSKFNLRNKRKNEKVIKINEKRWLIAAKHVKVKKLDNIEKEKDLENKKSKKNRFLYLEGEEGNMHVYPVYSDSEVGFESISHIEDESLSKVKKENQDDDDIKTTKHLAQWSSDLVHKYLEEAIENTKLIFKCSNIKCRHEEIFKRMQS</sequence>
<dbReference type="VEuPathDB" id="PlasmoDB:PRELSG_1108000"/>
<organism evidence="1 2">
    <name type="scientific">Plasmodium relictum</name>
    <dbReference type="NCBI Taxonomy" id="85471"/>
    <lineage>
        <taxon>Eukaryota</taxon>
        <taxon>Sar</taxon>
        <taxon>Alveolata</taxon>
        <taxon>Apicomplexa</taxon>
        <taxon>Aconoidasida</taxon>
        <taxon>Haemosporida</taxon>
        <taxon>Plasmodiidae</taxon>
        <taxon>Plasmodium</taxon>
        <taxon>Plasmodium (Haemamoeba)</taxon>
    </lineage>
</organism>
<accession>A0A1J1H849</accession>
<dbReference type="KEGG" id="prel:PRELSG_1108000"/>